<reference evidence="1" key="1">
    <citation type="submission" date="2022-11" db="EMBL/GenBank/DDBJ databases">
        <authorList>
            <person name="Petersen C."/>
        </authorList>
    </citation>
    <scope>NUCLEOTIDE SEQUENCE</scope>
    <source>
        <strain evidence="1">IBT 19713</strain>
    </source>
</reference>
<dbReference type="OrthoDB" id="76567at2759"/>
<gene>
    <name evidence="1" type="ORF">N7468_008583</name>
</gene>
<dbReference type="RefSeq" id="XP_058328224.1">
    <property type="nucleotide sequence ID" value="XM_058477879.1"/>
</dbReference>
<accession>A0A9W9NQ02</accession>
<evidence type="ECO:0000313" key="2">
    <source>
        <dbReference type="Proteomes" id="UP001150941"/>
    </source>
</evidence>
<protein>
    <submittedName>
        <fullName evidence="1">Uncharacterized protein</fullName>
    </submittedName>
</protein>
<reference evidence="1" key="2">
    <citation type="journal article" date="2023" name="IMA Fungus">
        <title>Comparative genomic study of the Penicillium genus elucidates a diverse pangenome and 15 lateral gene transfer events.</title>
        <authorList>
            <person name="Petersen C."/>
            <person name="Sorensen T."/>
            <person name="Nielsen M.R."/>
            <person name="Sondergaard T.E."/>
            <person name="Sorensen J.L."/>
            <person name="Fitzpatrick D.A."/>
            <person name="Frisvad J.C."/>
            <person name="Nielsen K.L."/>
        </authorList>
    </citation>
    <scope>NUCLEOTIDE SEQUENCE</scope>
    <source>
        <strain evidence="1">IBT 19713</strain>
    </source>
</reference>
<organism evidence="1 2">
    <name type="scientific">Penicillium chermesinum</name>
    <dbReference type="NCBI Taxonomy" id="63820"/>
    <lineage>
        <taxon>Eukaryota</taxon>
        <taxon>Fungi</taxon>
        <taxon>Dikarya</taxon>
        <taxon>Ascomycota</taxon>
        <taxon>Pezizomycotina</taxon>
        <taxon>Eurotiomycetes</taxon>
        <taxon>Eurotiomycetidae</taxon>
        <taxon>Eurotiales</taxon>
        <taxon>Aspergillaceae</taxon>
        <taxon>Penicillium</taxon>
    </lineage>
</organism>
<comment type="caution">
    <text evidence="1">The sequence shown here is derived from an EMBL/GenBank/DDBJ whole genome shotgun (WGS) entry which is preliminary data.</text>
</comment>
<keyword evidence="2" id="KW-1185">Reference proteome</keyword>
<dbReference type="GeneID" id="83205182"/>
<evidence type="ECO:0000313" key="1">
    <source>
        <dbReference type="EMBL" id="KAJ5224041.1"/>
    </source>
</evidence>
<dbReference type="Proteomes" id="UP001150941">
    <property type="component" value="Unassembled WGS sequence"/>
</dbReference>
<sequence>MQTQSFAANLQLAKYNIHSHDLLLPSSHETDEDQLQLLSYNPTPYFLFFINATHFKEEFFNLESRKRFRFFNQNTLLIMAPRLEHAAAAASIGMEITGWIMGMNLQSQVIPSIGHGVSARDVPNEEKVPDGAFGPVRTPSGFPKRRPSITIEVGLSQTLPRLEDTAKWWLNPTKRGRSSLHNLQNRSN</sequence>
<dbReference type="EMBL" id="JAPQKS010000006">
    <property type="protein sequence ID" value="KAJ5224041.1"/>
    <property type="molecule type" value="Genomic_DNA"/>
</dbReference>
<name>A0A9W9NQ02_9EURO</name>
<proteinExistence type="predicted"/>
<dbReference type="AlphaFoldDB" id="A0A9W9NQ02"/>